<dbReference type="InterPro" id="IPR037257">
    <property type="entry name" value="T2SS_E_N_sf"/>
</dbReference>
<dbReference type="Pfam" id="PF05157">
    <property type="entry name" value="MshEN"/>
    <property type="match status" value="1"/>
</dbReference>
<dbReference type="SUPFAM" id="SSF160246">
    <property type="entry name" value="EspE N-terminal domain-like"/>
    <property type="match status" value="1"/>
</dbReference>
<dbReference type="OrthoDB" id="9804785at2"/>
<reference evidence="4 5" key="1">
    <citation type="journal article" date="2013" name="Genome Announc.">
        <title>Genome Sequence of Naphthalene-Degrading Soil Bacterium Pseudomonas putida CSV86.</title>
        <authorList>
            <person name="Phale P.S."/>
            <person name="Paliwal V."/>
            <person name="Raju S.C."/>
            <person name="Modak A."/>
            <person name="Purohit H.J."/>
        </authorList>
    </citation>
    <scope>NUCLEOTIDE SEQUENCE [LARGE SCALE GENOMIC DNA]</scope>
    <source>
        <strain evidence="4 5">CSV86</strain>
    </source>
</reference>
<evidence type="ECO:0000313" key="4">
    <source>
        <dbReference type="EMBL" id="NNJ18580.1"/>
    </source>
</evidence>
<dbReference type="Gene3D" id="3.30.300.160">
    <property type="entry name" value="Type II secretion system, protein E, N-terminal domain"/>
    <property type="match status" value="1"/>
</dbReference>
<dbReference type="CDD" id="cd01129">
    <property type="entry name" value="PulE-GspE-like"/>
    <property type="match status" value="1"/>
</dbReference>
<dbReference type="Gene3D" id="3.30.450.90">
    <property type="match status" value="1"/>
</dbReference>
<keyword evidence="3" id="KW-0067">ATP-binding</keyword>
<keyword evidence="2" id="KW-0547">Nucleotide-binding</keyword>
<dbReference type="GO" id="GO:0005886">
    <property type="term" value="C:plasma membrane"/>
    <property type="evidence" value="ECO:0007669"/>
    <property type="project" value="TreeGrafter"/>
</dbReference>
<protein>
    <submittedName>
        <fullName evidence="4">Type II/IV secretion system protein</fullName>
    </submittedName>
</protein>
<dbReference type="AlphaFoldDB" id="L1M5V9"/>
<dbReference type="Proteomes" id="UP000010448">
    <property type="component" value="Unassembled WGS sequence"/>
</dbReference>
<dbReference type="PROSITE" id="PS00662">
    <property type="entry name" value="T2SP_E"/>
    <property type="match status" value="1"/>
</dbReference>
<dbReference type="SUPFAM" id="SSF52540">
    <property type="entry name" value="P-loop containing nucleoside triphosphate hydrolases"/>
    <property type="match status" value="1"/>
</dbReference>
<dbReference type="Gene3D" id="3.40.50.300">
    <property type="entry name" value="P-loop containing nucleotide triphosphate hydrolases"/>
    <property type="match status" value="1"/>
</dbReference>
<name>L1M5V9_9PSED</name>
<dbReference type="PANTHER" id="PTHR30258:SF13">
    <property type="entry name" value="SECRETION PATHWAY ATPASE-RELATED"/>
    <property type="match status" value="1"/>
</dbReference>
<evidence type="ECO:0000313" key="5">
    <source>
        <dbReference type="Proteomes" id="UP000010448"/>
    </source>
</evidence>
<dbReference type="InterPro" id="IPR003593">
    <property type="entry name" value="AAA+_ATPase"/>
</dbReference>
<evidence type="ECO:0000256" key="2">
    <source>
        <dbReference type="ARBA" id="ARBA00022741"/>
    </source>
</evidence>
<dbReference type="GO" id="GO:0005524">
    <property type="term" value="F:ATP binding"/>
    <property type="evidence" value="ECO:0007669"/>
    <property type="project" value="UniProtKB-KW"/>
</dbReference>
<sequence>MDRHLELFPLLDSLVAQRRISSESRQRFSHETPGEHPLESIARERLDDLHRPGHSLDLDSLCQWLAQQAGQPFLRLDPLGIDLPGMTGLMSAAFARRHGILAVAQSVDSVTVASAEPWVCSWEADLARALKRRVVRVVASPLRIRQISQDFFRLARSVSGASQLEAAPPVSGNLEQLLELGDGEPEADDAHIVSIVDWLLQYAFEQRASDIHLEPRRDQGRLRLRIDGVLHDAYPFPPTVTLAITSRLKNLGRMNVAEKRRPQDGRIKTRSPAGDEVELRLSTLPTTFGEKLVVRIFDPQLLRLDNRALGFDGPELDRWQRMLHRPNGIILVTGPTGSGKTSTLYNALKELATPEVNVCTLEDPIEMIEPAFNQTQVQPGIGLDFANGVRALLRQDPDIIMVGEIRDFETAQVAIQAALTGHLVLSSLHTNDACSAIGRLLELGVAHYLIKATLVGVLAQRLVRTLCPACSTAQGAVGCRECRQTGYRGRTGVFEVLELNERLGGLIGPECDIHALRTLARSEAMDGLRENGMRKVAAGVTTQEEIDLISCSAADGLIAGKPAPTGVGAGLPAMRP</sequence>
<keyword evidence="5" id="KW-1185">Reference proteome</keyword>
<comment type="similarity">
    <text evidence="1">Belongs to the GSP E family.</text>
</comment>
<organism evidence="4 5">
    <name type="scientific">Pseudomonas bharatica CSV86</name>
    <dbReference type="NCBI Taxonomy" id="1005395"/>
    <lineage>
        <taxon>Bacteria</taxon>
        <taxon>Pseudomonadati</taxon>
        <taxon>Pseudomonadota</taxon>
        <taxon>Gammaproteobacteria</taxon>
        <taxon>Pseudomonadales</taxon>
        <taxon>Pseudomonadaceae</taxon>
        <taxon>Pseudomonas</taxon>
        <taxon>Pseudomonas bharatica</taxon>
    </lineage>
</organism>
<gene>
    <name evidence="4" type="ORF">CSV86_027130</name>
</gene>
<dbReference type="SMART" id="SM00382">
    <property type="entry name" value="AAA"/>
    <property type="match status" value="1"/>
</dbReference>
<proteinExistence type="inferred from homology"/>
<accession>L1M5V9</accession>
<dbReference type="Pfam" id="PF00437">
    <property type="entry name" value="T2SSE"/>
    <property type="match status" value="1"/>
</dbReference>
<dbReference type="EMBL" id="AMWJ02000004">
    <property type="protein sequence ID" value="NNJ18580.1"/>
    <property type="molecule type" value="Genomic_DNA"/>
</dbReference>
<dbReference type="InterPro" id="IPR001482">
    <property type="entry name" value="T2SS/T4SS_dom"/>
</dbReference>
<comment type="caution">
    <text evidence="4">The sequence shown here is derived from an EMBL/GenBank/DDBJ whole genome shotgun (WGS) entry which is preliminary data.</text>
</comment>
<dbReference type="InterPro" id="IPR027417">
    <property type="entry name" value="P-loop_NTPase"/>
</dbReference>
<dbReference type="PANTHER" id="PTHR30258">
    <property type="entry name" value="TYPE II SECRETION SYSTEM PROTEIN GSPE-RELATED"/>
    <property type="match status" value="1"/>
</dbReference>
<dbReference type="eggNOG" id="COG2804">
    <property type="taxonomic scope" value="Bacteria"/>
</dbReference>
<dbReference type="GO" id="GO:0016887">
    <property type="term" value="F:ATP hydrolysis activity"/>
    <property type="evidence" value="ECO:0007669"/>
    <property type="project" value="TreeGrafter"/>
</dbReference>
<evidence type="ECO:0000256" key="3">
    <source>
        <dbReference type="ARBA" id="ARBA00022840"/>
    </source>
</evidence>
<evidence type="ECO:0000256" key="1">
    <source>
        <dbReference type="ARBA" id="ARBA00006611"/>
    </source>
</evidence>
<dbReference type="InterPro" id="IPR007831">
    <property type="entry name" value="T2SS_GspE_N"/>
</dbReference>
<dbReference type="RefSeq" id="WP_009395609.1">
    <property type="nucleotide sequence ID" value="NZ_AMWJ02000004.1"/>
</dbReference>